<dbReference type="AlphaFoldDB" id="A0A835L6M0"/>
<name>A0A835L6M0_SPOEX</name>
<gene>
    <name evidence="1" type="ORF">HW555_009592</name>
</gene>
<keyword evidence="2" id="KW-1185">Reference proteome</keyword>
<protein>
    <submittedName>
        <fullName evidence="1">Uncharacterized protein</fullName>
    </submittedName>
</protein>
<dbReference type="Gene3D" id="2.40.128.20">
    <property type="match status" value="1"/>
</dbReference>
<dbReference type="EMBL" id="JACKWZ010000217">
    <property type="protein sequence ID" value="KAF9411675.1"/>
    <property type="molecule type" value="Genomic_DNA"/>
</dbReference>
<comment type="caution">
    <text evidence="1">The sequence shown here is derived from an EMBL/GenBank/DDBJ whole genome shotgun (WGS) entry which is preliminary data.</text>
</comment>
<accession>A0A835L6M0</accession>
<evidence type="ECO:0000313" key="1">
    <source>
        <dbReference type="EMBL" id="KAF9411675.1"/>
    </source>
</evidence>
<reference evidence="1" key="1">
    <citation type="submission" date="2020-08" db="EMBL/GenBank/DDBJ databases">
        <title>Spodoptera exigua strain:BAW_Kor-Di-RS1 Genome sequencing and assembly.</title>
        <authorList>
            <person name="Kim J."/>
            <person name="Nam H.Y."/>
            <person name="Kwon M."/>
            <person name="Choi J.H."/>
            <person name="Cho S.R."/>
            <person name="Kim G.-H."/>
        </authorList>
    </citation>
    <scope>NUCLEOTIDE SEQUENCE</scope>
    <source>
        <strain evidence="1">BAW_Kor-Di-RS1</strain>
        <tissue evidence="1">Whole-body</tissue>
    </source>
</reference>
<sequence length="173" mass="19620">MKYQFNGSLSYLGRLGFGYKCERSDFFTFYRQTEEESSQNVLPQQELQICEAGELRWISPCCRFAREKIAQVVKFAPDQKLVQDGDSYTYITNGPDGVKEIKFKSGVEFDDVIGADKIPIKTKYTVDGNVVTQNISAPQGTAVFKREYNGDELVVVITGDKFDGVAKRYYKAE</sequence>
<dbReference type="SUPFAM" id="SSF50814">
    <property type="entry name" value="Lipocalins"/>
    <property type="match status" value="1"/>
</dbReference>
<evidence type="ECO:0000313" key="2">
    <source>
        <dbReference type="Proteomes" id="UP000648187"/>
    </source>
</evidence>
<dbReference type="Proteomes" id="UP000648187">
    <property type="component" value="Unassembled WGS sequence"/>
</dbReference>
<dbReference type="InterPro" id="IPR012674">
    <property type="entry name" value="Calycin"/>
</dbReference>
<organism evidence="1 2">
    <name type="scientific">Spodoptera exigua</name>
    <name type="common">Beet armyworm</name>
    <name type="synonym">Noctua fulgens</name>
    <dbReference type="NCBI Taxonomy" id="7107"/>
    <lineage>
        <taxon>Eukaryota</taxon>
        <taxon>Metazoa</taxon>
        <taxon>Ecdysozoa</taxon>
        <taxon>Arthropoda</taxon>
        <taxon>Hexapoda</taxon>
        <taxon>Insecta</taxon>
        <taxon>Pterygota</taxon>
        <taxon>Neoptera</taxon>
        <taxon>Endopterygota</taxon>
        <taxon>Lepidoptera</taxon>
        <taxon>Glossata</taxon>
        <taxon>Ditrysia</taxon>
        <taxon>Noctuoidea</taxon>
        <taxon>Noctuidae</taxon>
        <taxon>Amphipyrinae</taxon>
        <taxon>Spodoptera</taxon>
    </lineage>
</organism>
<proteinExistence type="predicted"/>